<name>A0A061HGC3_9BASI</name>
<dbReference type="InterPro" id="IPR033379">
    <property type="entry name" value="Acid_Pase_AS"/>
</dbReference>
<dbReference type="Gene3D" id="3.40.50.1240">
    <property type="entry name" value="Phosphoglycerate mutase-like"/>
    <property type="match status" value="1"/>
</dbReference>
<dbReference type="PROSITE" id="PS00778">
    <property type="entry name" value="HIS_ACID_PHOSPHAT_2"/>
    <property type="match status" value="1"/>
</dbReference>
<accession>A0A061HGC3</accession>
<dbReference type="Proteomes" id="UP000053664">
    <property type="component" value="Unassembled WGS sequence"/>
</dbReference>
<dbReference type="eggNOG" id="KOG3720">
    <property type="taxonomic scope" value="Eukaryota"/>
</dbReference>
<proteinExistence type="inferred from homology"/>
<evidence type="ECO:0000313" key="5">
    <source>
        <dbReference type="Proteomes" id="UP000053664"/>
    </source>
</evidence>
<dbReference type="EMBL" id="KE361630">
    <property type="protein sequence ID" value="EPQ29696.1"/>
    <property type="molecule type" value="Genomic_DNA"/>
</dbReference>
<gene>
    <name evidence="4" type="ORF">PFL1_02916</name>
</gene>
<dbReference type="InterPro" id="IPR000560">
    <property type="entry name" value="His_Pase_clade-2"/>
</dbReference>
<dbReference type="GO" id="GO:0016791">
    <property type="term" value="F:phosphatase activity"/>
    <property type="evidence" value="ECO:0007669"/>
    <property type="project" value="TreeGrafter"/>
</dbReference>
<dbReference type="CDD" id="cd07061">
    <property type="entry name" value="HP_HAP_like"/>
    <property type="match status" value="1"/>
</dbReference>
<feature type="region of interest" description="Disordered" evidence="3">
    <location>
        <begin position="1"/>
        <end position="25"/>
    </location>
</feature>
<reference evidence="4 5" key="1">
    <citation type="journal article" date="2013" name="Plant Cell">
        <title>The transition from a phytopathogenic smut ancestor to an anamorphic biocontrol agent deciphered by comparative whole-genome analysis.</title>
        <authorList>
            <person name="Lefebvre F."/>
            <person name="Joly D.L."/>
            <person name="Labbe C."/>
            <person name="Teichmann B."/>
            <person name="Linning R."/>
            <person name="Belzile F."/>
            <person name="Bakkeren G."/>
            <person name="Belanger R.R."/>
        </authorList>
    </citation>
    <scope>NUCLEOTIDE SEQUENCE [LARGE SCALE GENOMIC DNA]</scope>
    <source>
        <strain evidence="4 5">PF-1</strain>
    </source>
</reference>
<evidence type="ECO:0000256" key="1">
    <source>
        <dbReference type="ARBA" id="ARBA00005375"/>
    </source>
</evidence>
<dbReference type="PANTHER" id="PTHR11567">
    <property type="entry name" value="ACID PHOSPHATASE-RELATED"/>
    <property type="match status" value="1"/>
</dbReference>
<protein>
    <recommendedName>
        <fullName evidence="6">Acid phosphatase</fullName>
    </recommendedName>
</protein>
<evidence type="ECO:0008006" key="6">
    <source>
        <dbReference type="Google" id="ProtNLM"/>
    </source>
</evidence>
<organism evidence="4 5">
    <name type="scientific">Pseudozyma flocculosa PF-1</name>
    <dbReference type="NCBI Taxonomy" id="1277687"/>
    <lineage>
        <taxon>Eukaryota</taxon>
        <taxon>Fungi</taxon>
        <taxon>Dikarya</taxon>
        <taxon>Basidiomycota</taxon>
        <taxon>Ustilaginomycotina</taxon>
        <taxon>Ustilaginomycetes</taxon>
        <taxon>Ustilaginales</taxon>
        <taxon>Ustilaginaceae</taxon>
        <taxon>Pseudozyma</taxon>
    </lineage>
</organism>
<dbReference type="RefSeq" id="XP_007878619.1">
    <property type="nucleotide sequence ID" value="XM_007880428.1"/>
</dbReference>
<dbReference type="KEGG" id="pfp:PFL1_02916"/>
<dbReference type="AlphaFoldDB" id="A0A061HGC3"/>
<keyword evidence="2" id="KW-0378">Hydrolase</keyword>
<dbReference type="InterPro" id="IPR029033">
    <property type="entry name" value="His_PPase_superfam"/>
</dbReference>
<dbReference type="GeneID" id="19317028"/>
<comment type="similarity">
    <text evidence="1">Belongs to the histidine acid phosphatase family.</text>
</comment>
<dbReference type="SUPFAM" id="SSF53254">
    <property type="entry name" value="Phosphoglycerate mutase-like"/>
    <property type="match status" value="1"/>
</dbReference>
<feature type="compositionally biased region" description="Polar residues" evidence="3">
    <location>
        <begin position="1"/>
        <end position="11"/>
    </location>
</feature>
<dbReference type="PANTHER" id="PTHR11567:SF110">
    <property type="entry name" value="2-PHOSPHOXYLOSE PHOSPHATASE 1"/>
    <property type="match status" value="1"/>
</dbReference>
<dbReference type="OrthoDB" id="10257284at2759"/>
<dbReference type="PROSITE" id="PS00616">
    <property type="entry name" value="HIS_ACID_PHOSPHAT_1"/>
    <property type="match status" value="1"/>
</dbReference>
<evidence type="ECO:0000256" key="2">
    <source>
        <dbReference type="ARBA" id="ARBA00022801"/>
    </source>
</evidence>
<dbReference type="InterPro" id="IPR050645">
    <property type="entry name" value="Histidine_acid_phosphatase"/>
</dbReference>
<dbReference type="Pfam" id="PF00328">
    <property type="entry name" value="His_Phos_2"/>
    <property type="match status" value="1"/>
</dbReference>
<sequence>MQASDVASTSAVPMDSARPNAGAGAAGDGLGWVEPPAGLSLQQVHYLVRHGERTPVRTRLTHLFPQRWNLCHAGRKFEAAVLDLTPTTEDSRPTLNVGRVDIQTQGHAGRLRVNRAVEGEDSQGRPVRGEEGECLLGELTDLGRLSTLRFGRELRSLYIDKLGFLPQRLTPDDADKVYFRSTNMSRTIETLQQLIRGMHPQTMQPASPAGTAAAFVPQVLVRNGTNENLLPNTFGCSRLRSLDRAFADAAARALNPSLEKLDAKTMPYTNGVPMRVDGHPRLNGLFDTIRAAQSHGFKVPPVFLESETQSIVENAIVGEWFSGYQAEDPEKRLEFRRLAMGRLLEDLAGRMQKKADKGDAEALKFALYATHDTSLAGLLCTLDCFDFRWPVFTASVGIELFQDQKAAPSIFGRAKSLMSSLTGGAAASSDHYVRVRYGDRTMKLPACADQGKHYEGHPELCTLEAFRGIVKELQHPKGWNWEQQCAVGQGATSSK</sequence>
<evidence type="ECO:0000256" key="3">
    <source>
        <dbReference type="SAM" id="MobiDB-lite"/>
    </source>
</evidence>
<dbReference type="HOGENOM" id="CLU_030431_3_1_1"/>
<evidence type="ECO:0000313" key="4">
    <source>
        <dbReference type="EMBL" id="EPQ29696.1"/>
    </source>
</evidence>